<feature type="repeat" description="Solcar" evidence="10">
    <location>
        <begin position="225"/>
        <end position="285"/>
    </location>
</feature>
<evidence type="ECO:0000256" key="4">
    <source>
        <dbReference type="ARBA" id="ARBA00022692"/>
    </source>
</evidence>
<dbReference type="GO" id="GO:0006843">
    <property type="term" value="P:mitochondrial citrate transmembrane transport"/>
    <property type="evidence" value="ECO:0007669"/>
    <property type="project" value="TreeGrafter"/>
</dbReference>
<evidence type="ECO:0000313" key="12">
    <source>
        <dbReference type="EMBL" id="CAD7457800.1"/>
    </source>
</evidence>
<dbReference type="InterPro" id="IPR018108">
    <property type="entry name" value="MCP_transmembrane"/>
</dbReference>
<evidence type="ECO:0000256" key="11">
    <source>
        <dbReference type="SAM" id="Phobius"/>
    </source>
</evidence>
<feature type="transmembrane region" description="Helical" evidence="11">
    <location>
        <begin position="567"/>
        <end position="588"/>
    </location>
</feature>
<dbReference type="GO" id="GO:0071913">
    <property type="term" value="F:citrate secondary active transmembrane transporter activity"/>
    <property type="evidence" value="ECO:0007669"/>
    <property type="project" value="TreeGrafter"/>
</dbReference>
<dbReference type="PANTHER" id="PTHR45788:SF4">
    <property type="entry name" value="TRICARBOXYLATE TRANSPORT PROTEIN, MITOCHONDRIAL"/>
    <property type="match status" value="1"/>
</dbReference>
<evidence type="ECO:0000256" key="9">
    <source>
        <dbReference type="ARBA" id="ARBA00042640"/>
    </source>
</evidence>
<gene>
    <name evidence="12" type="ORF">TTEB3V08_LOCUS5791</name>
</gene>
<feature type="repeat" description="Solcar" evidence="10">
    <location>
        <begin position="299"/>
        <end position="388"/>
    </location>
</feature>
<name>A0A7R9NVI5_9NEOP</name>
<dbReference type="PROSITE" id="PS50920">
    <property type="entry name" value="SOLCAR"/>
    <property type="match status" value="9"/>
</dbReference>
<dbReference type="GO" id="GO:0031966">
    <property type="term" value="C:mitochondrial membrane"/>
    <property type="evidence" value="ECO:0007669"/>
    <property type="project" value="UniProtKB-SubCell"/>
</dbReference>
<dbReference type="PANTHER" id="PTHR45788">
    <property type="entry name" value="SUCCINATE/FUMARATE MITOCHONDRIAL TRANSPORTER-RELATED"/>
    <property type="match status" value="1"/>
</dbReference>
<evidence type="ECO:0000256" key="8">
    <source>
        <dbReference type="ARBA" id="ARBA00023136"/>
    </source>
</evidence>
<dbReference type="EMBL" id="OE001909">
    <property type="protein sequence ID" value="CAD7457800.1"/>
    <property type="molecule type" value="Genomic_DNA"/>
</dbReference>
<evidence type="ECO:0000256" key="6">
    <source>
        <dbReference type="ARBA" id="ARBA00022989"/>
    </source>
</evidence>
<feature type="repeat" description="Solcar" evidence="10">
    <location>
        <begin position="569"/>
        <end position="658"/>
    </location>
</feature>
<reference evidence="12" key="1">
    <citation type="submission" date="2020-11" db="EMBL/GenBank/DDBJ databases">
        <authorList>
            <person name="Tran Van P."/>
        </authorList>
    </citation>
    <scope>NUCLEOTIDE SEQUENCE</scope>
</reference>
<evidence type="ECO:0000256" key="3">
    <source>
        <dbReference type="ARBA" id="ARBA00022448"/>
    </source>
</evidence>
<dbReference type="SUPFAM" id="SSF103506">
    <property type="entry name" value="Mitochondrial carrier"/>
    <property type="match status" value="3"/>
</dbReference>
<keyword evidence="5" id="KW-0677">Repeat</keyword>
<keyword evidence="7" id="KW-0496">Mitochondrion</keyword>
<feature type="repeat" description="Solcar" evidence="10">
    <location>
        <begin position="29"/>
        <end position="118"/>
    </location>
</feature>
<keyword evidence="3" id="KW-0813">Transport</keyword>
<evidence type="ECO:0000256" key="10">
    <source>
        <dbReference type="PROSITE-ProRule" id="PRU00282"/>
    </source>
</evidence>
<evidence type="ECO:0000256" key="7">
    <source>
        <dbReference type="ARBA" id="ARBA00023128"/>
    </source>
</evidence>
<feature type="repeat" description="Solcar" evidence="10">
    <location>
        <begin position="495"/>
        <end position="562"/>
    </location>
</feature>
<comment type="subcellular location">
    <subcellularLocation>
        <location evidence="1">Mitochondrion membrane</location>
        <topology evidence="1">Multi-pass membrane protein</topology>
    </subcellularLocation>
</comment>
<evidence type="ECO:0000256" key="2">
    <source>
        <dbReference type="ARBA" id="ARBA00006375"/>
    </source>
</evidence>
<dbReference type="InterPro" id="IPR049563">
    <property type="entry name" value="TXTP-like"/>
</dbReference>
<feature type="repeat" description="Solcar" evidence="10">
    <location>
        <begin position="765"/>
        <end position="850"/>
    </location>
</feature>
<feature type="repeat" description="Solcar" evidence="10">
    <location>
        <begin position="666"/>
        <end position="755"/>
    </location>
</feature>
<comment type="similarity">
    <text evidence="2">Belongs to the mitochondrial carrier (TC 2.A.29) family.</text>
</comment>
<keyword evidence="6 11" id="KW-1133">Transmembrane helix</keyword>
<organism evidence="12">
    <name type="scientific">Timema tahoe</name>
    <dbReference type="NCBI Taxonomy" id="61484"/>
    <lineage>
        <taxon>Eukaryota</taxon>
        <taxon>Metazoa</taxon>
        <taxon>Ecdysozoa</taxon>
        <taxon>Arthropoda</taxon>
        <taxon>Hexapoda</taxon>
        <taxon>Insecta</taxon>
        <taxon>Pterygota</taxon>
        <taxon>Neoptera</taxon>
        <taxon>Polyneoptera</taxon>
        <taxon>Phasmatodea</taxon>
        <taxon>Timematodea</taxon>
        <taxon>Timematoidea</taxon>
        <taxon>Timematidae</taxon>
        <taxon>Timema</taxon>
    </lineage>
</organism>
<dbReference type="AlphaFoldDB" id="A0A7R9NVI5"/>
<dbReference type="Pfam" id="PF00153">
    <property type="entry name" value="Mito_carr"/>
    <property type="match status" value="8"/>
</dbReference>
<feature type="repeat" description="Solcar" evidence="10">
    <location>
        <begin position="399"/>
        <end position="485"/>
    </location>
</feature>
<evidence type="ECO:0000256" key="1">
    <source>
        <dbReference type="ARBA" id="ARBA00004225"/>
    </source>
</evidence>
<feature type="repeat" description="Solcar" evidence="10">
    <location>
        <begin position="129"/>
        <end position="215"/>
    </location>
</feature>
<proteinExistence type="inferred from homology"/>
<evidence type="ECO:0000256" key="5">
    <source>
        <dbReference type="ARBA" id="ARBA00022737"/>
    </source>
</evidence>
<keyword evidence="4 10" id="KW-0812">Transmembrane</keyword>
<dbReference type="FunFam" id="1.50.40.10:FF:000007">
    <property type="entry name" value="Mitochondrial tricarboxylate transport protein-like"/>
    <property type="match status" value="3"/>
</dbReference>
<dbReference type="InterPro" id="IPR023395">
    <property type="entry name" value="MCP_dom_sf"/>
</dbReference>
<accession>A0A7R9NVI5</accession>
<protein>
    <recommendedName>
        <fullName evidence="9">Citrate transport protein</fullName>
    </recommendedName>
</protein>
<sequence length="858" mass="94504">MMSDRFYNPFQRPWMTREGAAAPNERKGLKLFKGVLAGGLAGGTEIFVTYPTEYVKTQLQLDGKSGKEKRFNGILDCTMKTVKNQGFLGLYKGISILIYGSIPKAAVRFGCFNTIKSLVADDRGQLTSRASVMCGLIAGVCEAVLIVTPMEVIKVMFINDNRLAQPRYKSFSHGVKTIAREFGIRSFYKGLTATVIKEGSNQAMRFFVMETGKERYRKGDPSVHVPKAVVGLIGVLAGAISVLVNNPVDVVKTRMQGLESHKYKNTVDCFSKIWRLEGTAAFYKGRACMEVAITFMVFDSYIDIIVTGAITGVVNVFITYPIEYVKTQIQLEKANGRGKLYKGTIDCVTKTVKTYGFKGLYKGLNVLVYGSIPKNAILFGSYDTTKSLLVKDHGHLTPREILMCGLFAGVCEAVLIVTPMEVIKVMFINDNRLARPRYKSFSHGVKTIACDFGIRSLYKGLTPTIVKQGSNHAMRFFVMETGKERYRKGDPSVHVPKAVVGLIGVLAGATSVLVNNPVDVVKTRMQGLESHKYKNTVDCFSKMWRLEGTAVLYKGLVPRLTRTSIDVAIAFVAVILASGIAGGIDAVITYPTDYVKTQLQLDGQKGAAKQYSGVTDCITKTVRWYGLSGLYRGLKVVLYGAIPKSVVILTSFDSFKSLLADDKGRLTPGYRFLSGLAAGVFEAFIIVTPLENIKVKFINDRRLVQPRYRSFLHGIKLIVKEYGILGLYKGVSATIVKQGSSQSIRFYIMETGKEWYKGDVSSANVPRSVVGLIGAFAGAASVLANTPADVVKTRMQGLDSHKYKNTADCVIKMFKEGGITTFYKGTLPRLVKVCMDVSITFVIYDAVLDVFSFVWPEE</sequence>
<dbReference type="Gene3D" id="1.50.40.10">
    <property type="entry name" value="Mitochondrial carrier domain"/>
    <property type="match status" value="3"/>
</dbReference>
<keyword evidence="8 10" id="KW-0472">Membrane</keyword>